<sequence>MDTENPDVSLRVDELATNYIETGETFDRKATIVDTYFSKQVADTLSDPDPKSVVECRKRSDWNQWKEAIEKEIASLYKREVFSEVMLTTKVLSSSERARRPCPSTAPGVGKAKGKNLSPGPSPAAGGHVRLRNEHPWQLREQFQRFDLDGDGSLTKLELAALLRLLGLCPLQTPPGTRSTRSSPPWTPMAMERWSWVNWRPPSRRFSSGPAAPPLPSTRRSSPRPSVPLTTMTTDSSPPPPPTSERIARQRAK</sequence>
<gene>
    <name evidence="4" type="ORF">U9M48_005125</name>
</gene>
<dbReference type="PROSITE" id="PS00018">
    <property type="entry name" value="EF_HAND_1"/>
    <property type="match status" value="1"/>
</dbReference>
<evidence type="ECO:0000256" key="1">
    <source>
        <dbReference type="ARBA" id="ARBA00022837"/>
    </source>
</evidence>
<organism evidence="4 5">
    <name type="scientific">Paspalum notatum var. saurae</name>
    <dbReference type="NCBI Taxonomy" id="547442"/>
    <lineage>
        <taxon>Eukaryota</taxon>
        <taxon>Viridiplantae</taxon>
        <taxon>Streptophyta</taxon>
        <taxon>Embryophyta</taxon>
        <taxon>Tracheophyta</taxon>
        <taxon>Spermatophyta</taxon>
        <taxon>Magnoliopsida</taxon>
        <taxon>Liliopsida</taxon>
        <taxon>Poales</taxon>
        <taxon>Poaceae</taxon>
        <taxon>PACMAD clade</taxon>
        <taxon>Panicoideae</taxon>
        <taxon>Andropogonodae</taxon>
        <taxon>Paspaleae</taxon>
        <taxon>Paspalinae</taxon>
        <taxon>Paspalum</taxon>
    </lineage>
</organism>
<dbReference type="GO" id="GO:0005509">
    <property type="term" value="F:calcium ion binding"/>
    <property type="evidence" value="ECO:0007669"/>
    <property type="project" value="InterPro"/>
</dbReference>
<dbReference type="InterPro" id="IPR011992">
    <property type="entry name" value="EF-hand-dom_pair"/>
</dbReference>
<protein>
    <recommendedName>
        <fullName evidence="3">EF-hand domain-containing protein</fullName>
    </recommendedName>
</protein>
<evidence type="ECO:0000256" key="2">
    <source>
        <dbReference type="SAM" id="MobiDB-lite"/>
    </source>
</evidence>
<reference evidence="4 5" key="1">
    <citation type="submission" date="2024-02" db="EMBL/GenBank/DDBJ databases">
        <title>High-quality chromosome-scale genome assembly of Pensacola bahiagrass (Paspalum notatum Flugge var. saurae).</title>
        <authorList>
            <person name="Vega J.M."/>
            <person name="Podio M."/>
            <person name="Orjuela J."/>
            <person name="Siena L.A."/>
            <person name="Pessino S.C."/>
            <person name="Combes M.C."/>
            <person name="Mariac C."/>
            <person name="Albertini E."/>
            <person name="Pupilli F."/>
            <person name="Ortiz J.P.A."/>
            <person name="Leblanc O."/>
        </authorList>
    </citation>
    <scope>NUCLEOTIDE SEQUENCE [LARGE SCALE GENOMIC DNA]</scope>
    <source>
        <strain evidence="4">R1</strain>
        <tissue evidence="4">Leaf</tissue>
    </source>
</reference>
<keyword evidence="5" id="KW-1185">Reference proteome</keyword>
<proteinExistence type="predicted"/>
<dbReference type="SUPFAM" id="SSF47473">
    <property type="entry name" value="EF-hand"/>
    <property type="match status" value="1"/>
</dbReference>
<keyword evidence="1" id="KW-0106">Calcium</keyword>
<dbReference type="Gene3D" id="1.10.238.10">
    <property type="entry name" value="EF-hand"/>
    <property type="match status" value="1"/>
</dbReference>
<feature type="non-terminal residue" evidence="4">
    <location>
        <position position="1"/>
    </location>
</feature>
<evidence type="ECO:0000313" key="5">
    <source>
        <dbReference type="Proteomes" id="UP001341281"/>
    </source>
</evidence>
<dbReference type="InterPro" id="IPR018247">
    <property type="entry name" value="EF_Hand_1_Ca_BS"/>
</dbReference>
<feature type="compositionally biased region" description="Low complexity" evidence="2">
    <location>
        <begin position="217"/>
        <end position="236"/>
    </location>
</feature>
<dbReference type="InterPro" id="IPR002048">
    <property type="entry name" value="EF_hand_dom"/>
</dbReference>
<dbReference type="AlphaFoldDB" id="A0AAQ3PPG0"/>
<evidence type="ECO:0000259" key="3">
    <source>
        <dbReference type="PROSITE" id="PS50222"/>
    </source>
</evidence>
<dbReference type="PROSITE" id="PS50222">
    <property type="entry name" value="EF_HAND_2"/>
    <property type="match status" value="1"/>
</dbReference>
<name>A0AAQ3PPG0_PASNO</name>
<feature type="domain" description="EF-hand" evidence="3">
    <location>
        <begin position="138"/>
        <end position="169"/>
    </location>
</feature>
<dbReference type="EMBL" id="CP144745">
    <property type="protein sequence ID" value="WVZ54305.1"/>
    <property type="molecule type" value="Genomic_DNA"/>
</dbReference>
<feature type="region of interest" description="Disordered" evidence="2">
    <location>
        <begin position="203"/>
        <end position="253"/>
    </location>
</feature>
<accession>A0AAQ3PPG0</accession>
<feature type="region of interest" description="Disordered" evidence="2">
    <location>
        <begin position="96"/>
        <end position="129"/>
    </location>
</feature>
<dbReference type="Proteomes" id="UP001341281">
    <property type="component" value="Chromosome 01"/>
</dbReference>
<evidence type="ECO:0000313" key="4">
    <source>
        <dbReference type="EMBL" id="WVZ54305.1"/>
    </source>
</evidence>
<dbReference type="Pfam" id="PF13405">
    <property type="entry name" value="EF-hand_6"/>
    <property type="match status" value="1"/>
</dbReference>